<dbReference type="HOGENOM" id="CLU_899433_0_0_7"/>
<dbReference type="PANTHER" id="PTHR31566:SF0">
    <property type="entry name" value="CYTOCHROME C BIOGENESIS PROTEIN CCS1, CHLOROPLASTIC"/>
    <property type="match status" value="1"/>
</dbReference>
<organism evidence="2 3">
    <name type="scientific">Geobacter metallireducens (strain ATCC 53774 / DSM 7210 / GS-15)</name>
    <dbReference type="NCBI Taxonomy" id="269799"/>
    <lineage>
        <taxon>Bacteria</taxon>
        <taxon>Pseudomonadati</taxon>
        <taxon>Thermodesulfobacteriota</taxon>
        <taxon>Desulfuromonadia</taxon>
        <taxon>Geobacterales</taxon>
        <taxon>Geobacteraceae</taxon>
        <taxon>Geobacter</taxon>
    </lineage>
</organism>
<dbReference type="PANTHER" id="PTHR31566">
    <property type="entry name" value="CYTOCHROME C BIOGENESIS PROTEIN CCS1, CHLOROPLASTIC"/>
    <property type="match status" value="1"/>
</dbReference>
<reference evidence="2 3" key="1">
    <citation type="submission" date="2005-10" db="EMBL/GenBank/DDBJ databases">
        <title>Complete sequence of Geobacter metallireducens GS-15.</title>
        <authorList>
            <consortium name="US DOE Joint Genome Institute"/>
            <person name="Copeland A."/>
            <person name="Lucas S."/>
            <person name="Lapidus A."/>
            <person name="Barry K."/>
            <person name="Detter J.C."/>
            <person name="Glavina T."/>
            <person name="Hammon N."/>
            <person name="Israni S."/>
            <person name="Pitluck S."/>
            <person name="Di Bartolo G."/>
            <person name="Chain P."/>
            <person name="Schmutz J."/>
            <person name="Larimer F."/>
            <person name="Land M."/>
            <person name="Kyrpides N."/>
            <person name="Ivanova N."/>
            <person name="Richardson P."/>
        </authorList>
    </citation>
    <scope>NUCLEOTIDE SEQUENCE [LARGE SCALE GENOMIC DNA]</scope>
    <source>
        <strain evidence="3">ATCC 53774 / DSM 7210 / GS-15</strain>
    </source>
</reference>
<feature type="transmembrane region" description="Helical" evidence="1">
    <location>
        <begin position="76"/>
        <end position="99"/>
    </location>
</feature>
<accession>Q39Y69</accession>
<protein>
    <submittedName>
        <fullName evidence="2">ResB-like family cytochrome c</fullName>
    </submittedName>
</protein>
<keyword evidence="3" id="KW-1185">Reference proteome</keyword>
<dbReference type="STRING" id="269799.Gmet_0562"/>
<keyword evidence="1" id="KW-1133">Transmembrane helix</keyword>
<keyword evidence="1" id="KW-0472">Membrane</keyword>
<evidence type="ECO:0000256" key="1">
    <source>
        <dbReference type="SAM" id="Phobius"/>
    </source>
</evidence>
<dbReference type="AlphaFoldDB" id="Q39Y69"/>
<reference evidence="2 3" key="2">
    <citation type="journal article" date="2009" name="BMC Microbiol.">
        <title>The genome sequence of Geobacter metallireducens: features of metabolism, physiology and regulation common and dissimilar to Geobacter sulfurreducens.</title>
        <authorList>
            <person name="Aklujkar M."/>
            <person name="Krushkal J."/>
            <person name="DiBartolo G."/>
            <person name="Lapidus A."/>
            <person name="Land M.L."/>
            <person name="Lovley D.R."/>
        </authorList>
    </citation>
    <scope>NUCLEOTIDE SEQUENCE [LARGE SCALE GENOMIC DNA]</scope>
    <source>
        <strain evidence="3">ATCC 53774 / DSM 7210 / GS-15</strain>
    </source>
</reference>
<dbReference type="eggNOG" id="COG1333">
    <property type="taxonomic scope" value="Bacteria"/>
</dbReference>
<feature type="transmembrane region" description="Helical" evidence="1">
    <location>
        <begin position="21"/>
        <end position="38"/>
    </location>
</feature>
<dbReference type="EMBL" id="CP000148">
    <property type="protein sequence ID" value="ABB30805.1"/>
    <property type="molecule type" value="Genomic_DNA"/>
</dbReference>
<dbReference type="KEGG" id="gme:Gmet_0562"/>
<keyword evidence="1" id="KW-0812">Transmembrane</keyword>
<name>Q39Y69_GEOMG</name>
<proteinExistence type="predicted"/>
<evidence type="ECO:0000313" key="3">
    <source>
        <dbReference type="Proteomes" id="UP000007073"/>
    </source>
</evidence>
<sequence length="314" mass="34386">MPVTQPDLLKRTVRFLASTELAVILFLATALLAIPGTFTDSRALYVHPVFLCLLGGLALNLVLCTVRRFRSISVPVLILHLGVLVVCGGVMARAFGYVATVNIYEGTTVDTVYRWDLKRDVPLGAALTIKRINREYYPIPVKVGVLRGTVKDSLHTLKTGDSFAAGPYRVTADSLQFPAEVLKLSVFQDGRLIGTCDTGGLRALPANFPYDFKLVAFQNPVMKRLWVDLALTRDSAPAVSGTAAVNDPFIWNGLYFYNTQVDVDKVGTPFAGIQVVRDPGRPCVFAGFAIMGFGSILSCARRLRKEQRKKTVSE</sequence>
<gene>
    <name evidence="2" type="ordered locus">Gmet_0562</name>
</gene>
<dbReference type="InterPro" id="IPR023494">
    <property type="entry name" value="Cyt_c_bgen_Ccs1/CcsB/ResB"/>
</dbReference>
<evidence type="ECO:0000313" key="2">
    <source>
        <dbReference type="EMBL" id="ABB30805.1"/>
    </source>
</evidence>
<feature type="transmembrane region" description="Helical" evidence="1">
    <location>
        <begin position="44"/>
        <end position="64"/>
    </location>
</feature>
<dbReference type="Proteomes" id="UP000007073">
    <property type="component" value="Chromosome"/>
</dbReference>